<dbReference type="NCBIfam" id="TIGR03464">
    <property type="entry name" value="HpnC"/>
    <property type="match status" value="1"/>
</dbReference>
<dbReference type="Gene3D" id="1.10.600.10">
    <property type="entry name" value="Farnesyl Diphosphate Synthase"/>
    <property type="match status" value="1"/>
</dbReference>
<evidence type="ECO:0000313" key="1">
    <source>
        <dbReference type="EMBL" id="TDN55705.1"/>
    </source>
</evidence>
<gene>
    <name evidence="1" type="ORF">C7389_10336</name>
</gene>
<name>A0A4R6EC43_9RHOO</name>
<dbReference type="InterPro" id="IPR044843">
    <property type="entry name" value="Trans_IPPS_bact-type"/>
</dbReference>
<evidence type="ECO:0000313" key="2">
    <source>
        <dbReference type="Proteomes" id="UP000295129"/>
    </source>
</evidence>
<dbReference type="OrthoDB" id="9807580at2"/>
<dbReference type="PANTHER" id="PTHR31480">
    <property type="entry name" value="BIFUNCTIONAL LYCOPENE CYCLASE/PHYTOENE SYNTHASE"/>
    <property type="match status" value="1"/>
</dbReference>
<dbReference type="CDD" id="cd00683">
    <property type="entry name" value="Trans_IPPS_HH"/>
    <property type="match status" value="1"/>
</dbReference>
<dbReference type="GO" id="GO:0016114">
    <property type="term" value="P:terpenoid biosynthetic process"/>
    <property type="evidence" value="ECO:0007669"/>
    <property type="project" value="UniProtKB-ARBA"/>
</dbReference>
<dbReference type="Proteomes" id="UP000295129">
    <property type="component" value="Unassembled WGS sequence"/>
</dbReference>
<keyword evidence="2" id="KW-1185">Reference proteome</keyword>
<dbReference type="InterPro" id="IPR033904">
    <property type="entry name" value="Trans_IPPS_HH"/>
</dbReference>
<dbReference type="SFLD" id="SFLDG01212">
    <property type="entry name" value="Phytoene_synthase_like"/>
    <property type="match status" value="1"/>
</dbReference>
<dbReference type="GO" id="GO:0004311">
    <property type="term" value="F:geranylgeranyl diphosphate synthase activity"/>
    <property type="evidence" value="ECO:0007669"/>
    <property type="project" value="InterPro"/>
</dbReference>
<sequence length="287" mass="32209">MPVDHYENFPVASLLLPARLREPVEAIYAFARGADDVADEGDATTEIRLAGLQAFRDGLDRIARQEPPAAGALAPMFARLGKAVADHRLPLLPLYDLLDAFGQDVVKIRYTDFAELLDYCRRSANPVGRLLLHLYEATDEVSLRDSDRICSALQLINFWQDVAIDWRKPRIYLPADDMARFGVTEADIAAARCDERWRALLAFQVGRAREMMLQGAPLAHRLPGRIGWELRLIVQGGLRILEGIEAAGYDVFRRRPELGRADWLRIGWRALLSRPRSSGSTHVQGQG</sequence>
<reference evidence="1 2" key="1">
    <citation type="submission" date="2019-03" db="EMBL/GenBank/DDBJ databases">
        <title>Genomic Encyclopedia of Type Strains, Phase IV (KMG-IV): sequencing the most valuable type-strain genomes for metagenomic binning, comparative biology and taxonomic classification.</title>
        <authorList>
            <person name="Goeker M."/>
        </authorList>
    </citation>
    <scope>NUCLEOTIDE SEQUENCE [LARGE SCALE GENOMIC DNA]</scope>
    <source>
        <strain evidence="1 2">DSM 12121</strain>
    </source>
</reference>
<accession>A0A4R6EC43</accession>
<dbReference type="GO" id="GO:0051996">
    <property type="term" value="F:squalene synthase [NAD(P)H] activity"/>
    <property type="evidence" value="ECO:0007669"/>
    <property type="project" value="InterPro"/>
</dbReference>
<dbReference type="InterPro" id="IPR008949">
    <property type="entry name" value="Isoprenoid_synthase_dom_sf"/>
</dbReference>
<protein>
    <submittedName>
        <fullName evidence="1">Phytoene synthase</fullName>
    </submittedName>
</protein>
<dbReference type="SUPFAM" id="SSF48576">
    <property type="entry name" value="Terpenoid synthases"/>
    <property type="match status" value="1"/>
</dbReference>
<dbReference type="AlphaFoldDB" id="A0A4R6EC43"/>
<dbReference type="EMBL" id="SNVV01000003">
    <property type="protein sequence ID" value="TDN55705.1"/>
    <property type="molecule type" value="Genomic_DNA"/>
</dbReference>
<dbReference type="SFLD" id="SFLDG01018">
    <property type="entry name" value="Squalene/Phytoene_Synthase_Lik"/>
    <property type="match status" value="1"/>
</dbReference>
<dbReference type="SFLD" id="SFLDS00005">
    <property type="entry name" value="Isoprenoid_Synthase_Type_I"/>
    <property type="match status" value="1"/>
</dbReference>
<dbReference type="InterPro" id="IPR002060">
    <property type="entry name" value="Squ/phyt_synthse"/>
</dbReference>
<comment type="caution">
    <text evidence="1">The sequence shown here is derived from an EMBL/GenBank/DDBJ whole genome shotgun (WGS) entry which is preliminary data.</text>
</comment>
<dbReference type="Pfam" id="PF00494">
    <property type="entry name" value="SQS_PSY"/>
    <property type="match status" value="1"/>
</dbReference>
<dbReference type="RefSeq" id="WP_133588854.1">
    <property type="nucleotide sequence ID" value="NZ_SNVV01000003.1"/>
</dbReference>
<dbReference type="InterPro" id="IPR017827">
    <property type="entry name" value="HSQ_synthase_HpnC"/>
</dbReference>
<organism evidence="1 2">
    <name type="scientific">Azoarcus indigens</name>
    <dbReference type="NCBI Taxonomy" id="29545"/>
    <lineage>
        <taxon>Bacteria</taxon>
        <taxon>Pseudomonadati</taxon>
        <taxon>Pseudomonadota</taxon>
        <taxon>Betaproteobacteria</taxon>
        <taxon>Rhodocyclales</taxon>
        <taxon>Zoogloeaceae</taxon>
        <taxon>Azoarcus</taxon>
    </lineage>
</organism>
<proteinExistence type="predicted"/>